<name>A0A5N6QBU7_9ROSI</name>
<evidence type="ECO:0000313" key="1">
    <source>
        <dbReference type="EMBL" id="KAE7996119.1"/>
    </source>
</evidence>
<proteinExistence type="predicted"/>
<dbReference type="OrthoDB" id="2095648at2759"/>
<dbReference type="Gene3D" id="3.80.10.10">
    <property type="entry name" value="Ribonuclease Inhibitor"/>
    <property type="match status" value="1"/>
</dbReference>
<dbReference type="AlphaFoldDB" id="A0A5N6QBU7"/>
<dbReference type="PANTHER" id="PTHR38926">
    <property type="entry name" value="F-BOX DOMAIN CONTAINING PROTEIN, EXPRESSED"/>
    <property type="match status" value="1"/>
</dbReference>
<dbReference type="SUPFAM" id="SSF52047">
    <property type="entry name" value="RNI-like"/>
    <property type="match status" value="1"/>
</dbReference>
<accession>A0A5N6QBU7</accession>
<evidence type="ECO:0000313" key="2">
    <source>
        <dbReference type="Proteomes" id="UP000327013"/>
    </source>
</evidence>
<reference evidence="1 2" key="1">
    <citation type="submission" date="2019-06" db="EMBL/GenBank/DDBJ databases">
        <title>A chromosomal-level reference genome of Carpinus fangiana (Coryloideae, Betulaceae).</title>
        <authorList>
            <person name="Yang X."/>
            <person name="Wang Z."/>
            <person name="Zhang L."/>
            <person name="Hao G."/>
            <person name="Liu J."/>
            <person name="Yang Y."/>
        </authorList>
    </citation>
    <scope>NUCLEOTIDE SEQUENCE [LARGE SCALE GENOMIC DNA]</scope>
    <source>
        <strain evidence="1">Cfa_2016G</strain>
        <tissue evidence="1">Leaf</tissue>
    </source>
</reference>
<dbReference type="InterPro" id="IPR032675">
    <property type="entry name" value="LRR_dom_sf"/>
</dbReference>
<dbReference type="EMBL" id="CM017321">
    <property type="protein sequence ID" value="KAE7996119.1"/>
    <property type="molecule type" value="Genomic_DNA"/>
</dbReference>
<gene>
    <name evidence="1" type="ORF">FH972_000867</name>
</gene>
<protein>
    <submittedName>
        <fullName evidence="1">Uncharacterized protein</fullName>
    </submittedName>
</protein>
<sequence length="117" mass="13072">MWCEIVSGNRRECKEEAPEDEMMTLEDFLAQAGSVEDEDMKVESNEEDAEELLCCLSQLKRLQLVHCNDISGEGFSGVAAKLLLLEELVISYCPLLTEALEAVGRCCPLLKSLKFNI</sequence>
<dbReference type="Proteomes" id="UP000327013">
    <property type="component" value="Chromosome 1"/>
</dbReference>
<dbReference type="PANTHER" id="PTHR38926:SF2">
    <property type="entry name" value="F-BOX_LRR-REPEAT PROTEIN 21-RELATED"/>
    <property type="match status" value="1"/>
</dbReference>
<organism evidence="1 2">
    <name type="scientific">Carpinus fangiana</name>
    <dbReference type="NCBI Taxonomy" id="176857"/>
    <lineage>
        <taxon>Eukaryota</taxon>
        <taxon>Viridiplantae</taxon>
        <taxon>Streptophyta</taxon>
        <taxon>Embryophyta</taxon>
        <taxon>Tracheophyta</taxon>
        <taxon>Spermatophyta</taxon>
        <taxon>Magnoliopsida</taxon>
        <taxon>eudicotyledons</taxon>
        <taxon>Gunneridae</taxon>
        <taxon>Pentapetalae</taxon>
        <taxon>rosids</taxon>
        <taxon>fabids</taxon>
        <taxon>Fagales</taxon>
        <taxon>Betulaceae</taxon>
        <taxon>Carpinus</taxon>
    </lineage>
</organism>
<keyword evidence="2" id="KW-1185">Reference proteome</keyword>